<dbReference type="RefSeq" id="WP_183203646.1">
    <property type="nucleotide sequence ID" value="NZ_BAAAER010000001.1"/>
</dbReference>
<evidence type="ECO:0000256" key="1">
    <source>
        <dbReference type="SAM" id="Phobius"/>
    </source>
</evidence>
<gene>
    <name evidence="2" type="ORF">GGR12_001421</name>
</gene>
<protein>
    <submittedName>
        <fullName evidence="2">ABC-2 type transport system permease protein</fullName>
    </submittedName>
</protein>
<name>A0A7W6JCK4_9CAUL</name>
<feature type="transmembrane region" description="Helical" evidence="1">
    <location>
        <begin position="261"/>
        <end position="284"/>
    </location>
</feature>
<dbReference type="EMBL" id="JACIDM010000001">
    <property type="protein sequence ID" value="MBB4082582.1"/>
    <property type="molecule type" value="Genomic_DNA"/>
</dbReference>
<keyword evidence="1" id="KW-0812">Transmembrane</keyword>
<evidence type="ECO:0000313" key="2">
    <source>
        <dbReference type="EMBL" id="MBB4082582.1"/>
    </source>
</evidence>
<dbReference type="AlphaFoldDB" id="A0A7W6JCK4"/>
<keyword evidence="1" id="KW-1133">Transmembrane helix</keyword>
<feature type="transmembrane region" description="Helical" evidence="1">
    <location>
        <begin position="166"/>
        <end position="192"/>
    </location>
</feature>
<accession>A0A7W6JCK4</accession>
<feature type="transmembrane region" description="Helical" evidence="1">
    <location>
        <begin position="20"/>
        <end position="41"/>
    </location>
</feature>
<feature type="transmembrane region" description="Helical" evidence="1">
    <location>
        <begin position="199"/>
        <end position="220"/>
    </location>
</feature>
<feature type="transmembrane region" description="Helical" evidence="1">
    <location>
        <begin position="120"/>
        <end position="146"/>
    </location>
</feature>
<feature type="transmembrane region" description="Helical" evidence="1">
    <location>
        <begin position="82"/>
        <end position="100"/>
    </location>
</feature>
<keyword evidence="1" id="KW-0472">Membrane</keyword>
<organism evidence="2 3">
    <name type="scientific">Brevundimonas lenta</name>
    <dbReference type="NCBI Taxonomy" id="424796"/>
    <lineage>
        <taxon>Bacteria</taxon>
        <taxon>Pseudomonadati</taxon>
        <taxon>Pseudomonadota</taxon>
        <taxon>Alphaproteobacteria</taxon>
        <taxon>Caulobacterales</taxon>
        <taxon>Caulobacteraceae</taxon>
        <taxon>Brevundimonas</taxon>
    </lineage>
</organism>
<evidence type="ECO:0000313" key="3">
    <source>
        <dbReference type="Proteomes" id="UP000529946"/>
    </source>
</evidence>
<comment type="caution">
    <text evidence="2">The sequence shown here is derived from an EMBL/GenBank/DDBJ whole genome shotgun (WGS) entry which is preliminary data.</text>
</comment>
<proteinExistence type="predicted"/>
<keyword evidence="3" id="KW-1185">Reference proteome</keyword>
<reference evidence="2 3" key="1">
    <citation type="submission" date="2020-08" db="EMBL/GenBank/DDBJ databases">
        <title>Genomic Encyclopedia of Type Strains, Phase IV (KMG-IV): sequencing the most valuable type-strain genomes for metagenomic binning, comparative biology and taxonomic classification.</title>
        <authorList>
            <person name="Goeker M."/>
        </authorList>
    </citation>
    <scope>NUCLEOTIDE SEQUENCE [LARGE SCALE GENOMIC DNA]</scope>
    <source>
        <strain evidence="2 3">DSM 23960</strain>
    </source>
</reference>
<dbReference type="Proteomes" id="UP000529946">
    <property type="component" value="Unassembled WGS sequence"/>
</dbReference>
<sequence>MVFDALGAEAFRLSKNRLTVFWSVFFIPLLFALGGVLYHLINKSQGDKLAAGAGLPTTPTVTPVNLAEAITFTANLAAQANIGGLILVFMLIAGATVYAGDYRWETWRLISARNDRASLILGKVGVMKILAFSTLLVLLVAAFVFYGTQAVVFQRPVSFHMSGAEALDALLVWLLSYVRIVQYGLIGLLIAVMTRSMMAALFVPLALGFAQSILGIPPFMALMKLHPDGWAAQLLLPGMAYDTLKTLLIPGITQVPITSAALWPAVVSLTAWVLLPLLGALAWFRQQDLSKE</sequence>